<evidence type="ECO:0000313" key="3">
    <source>
        <dbReference type="Proteomes" id="UP001642464"/>
    </source>
</evidence>
<protein>
    <recommendedName>
        <fullName evidence="1">Peptidase S74 domain-containing protein</fullName>
    </recommendedName>
</protein>
<proteinExistence type="predicted"/>
<dbReference type="Pfam" id="PF13884">
    <property type="entry name" value="Peptidase_S74"/>
    <property type="match status" value="1"/>
</dbReference>
<name>A0ABP0MW04_9DINO</name>
<comment type="caution">
    <text evidence="2">The sequence shown here is derived from an EMBL/GenBank/DDBJ whole genome shotgun (WGS) entry which is preliminary data.</text>
</comment>
<sequence>MGQFAARGILSRMRRYGFIAQELEKVMPELVRDHKDRKHVVYQDLVALLTLASQAFVAVWVQQDRLEAYEARARKRAAKLKDQGSLLTKLSRAVTRLTARITRWEKSRPPRAER</sequence>
<evidence type="ECO:0000313" key="2">
    <source>
        <dbReference type="EMBL" id="CAK9055646.1"/>
    </source>
</evidence>
<evidence type="ECO:0000259" key="1">
    <source>
        <dbReference type="PROSITE" id="PS51688"/>
    </source>
</evidence>
<gene>
    <name evidence="2" type="ORF">SCF082_LOCUS30064</name>
</gene>
<feature type="domain" description="Peptidase S74" evidence="1">
    <location>
        <begin position="1"/>
        <end position="73"/>
    </location>
</feature>
<keyword evidence="3" id="KW-1185">Reference proteome</keyword>
<dbReference type="PROSITE" id="PS51688">
    <property type="entry name" value="ICA"/>
    <property type="match status" value="1"/>
</dbReference>
<dbReference type="EMBL" id="CAXAMM010024603">
    <property type="protein sequence ID" value="CAK9055646.1"/>
    <property type="molecule type" value="Genomic_DNA"/>
</dbReference>
<accession>A0ABP0MW04</accession>
<reference evidence="2 3" key="1">
    <citation type="submission" date="2024-02" db="EMBL/GenBank/DDBJ databases">
        <authorList>
            <person name="Chen Y."/>
            <person name="Shah S."/>
            <person name="Dougan E. K."/>
            <person name="Thang M."/>
            <person name="Chan C."/>
        </authorList>
    </citation>
    <scope>NUCLEOTIDE SEQUENCE [LARGE SCALE GENOMIC DNA]</scope>
</reference>
<dbReference type="InterPro" id="IPR030392">
    <property type="entry name" value="S74_ICA"/>
</dbReference>
<organism evidence="2 3">
    <name type="scientific">Durusdinium trenchii</name>
    <dbReference type="NCBI Taxonomy" id="1381693"/>
    <lineage>
        <taxon>Eukaryota</taxon>
        <taxon>Sar</taxon>
        <taxon>Alveolata</taxon>
        <taxon>Dinophyceae</taxon>
        <taxon>Suessiales</taxon>
        <taxon>Symbiodiniaceae</taxon>
        <taxon>Durusdinium</taxon>
    </lineage>
</organism>
<dbReference type="Proteomes" id="UP001642464">
    <property type="component" value="Unassembled WGS sequence"/>
</dbReference>